<gene>
    <name evidence="1" type="ORF">FHX81_7759</name>
</gene>
<sequence>MIDHSVLITRMLAIELRAMRRGLGIHDARLPARMGSTAKRVFAVTDADSTTTVRWKVTGALEKALVRLLTHERGILTAAFNLSAENVLYRHRVEQYGKESGVGERTARRWADRSTEILAQVLLDTGVPGVRSTLWTDHLAMTLALDRSRAELLEVRRIVTAEDVSEIPLSLHVAGLSSGDLARHASFEVFHGGSLRIVGPESSSRLGLALKLPRILHAGEAHEYAMLVRLPARYAPAAHFVYVPPHTCTRVEIRVRFPHDAVPRGLTSIIDVHHQDVDDPAAGGVAVDMNDASEVHVEFAHPTPGLASGIRWQVPVHGEYGVALSSTSTSPGLVTVNRDAVTRYTVDPLRAT</sequence>
<keyword evidence="2" id="KW-1185">Reference proteome</keyword>
<comment type="caution">
    <text evidence="1">The sequence shown here is derived from an EMBL/GenBank/DDBJ whole genome shotgun (WGS) entry which is preliminary data.</text>
</comment>
<proteinExistence type="predicted"/>
<name>A0A543JR16_9PSEU</name>
<dbReference type="Proteomes" id="UP000316628">
    <property type="component" value="Unassembled WGS sequence"/>
</dbReference>
<accession>A0A543JR16</accession>
<dbReference type="AlphaFoldDB" id="A0A543JR16"/>
<dbReference type="EMBL" id="VFPP01000001">
    <property type="protein sequence ID" value="TQM85280.1"/>
    <property type="molecule type" value="Genomic_DNA"/>
</dbReference>
<evidence type="ECO:0000313" key="1">
    <source>
        <dbReference type="EMBL" id="TQM85280.1"/>
    </source>
</evidence>
<dbReference type="RefSeq" id="WP_141983340.1">
    <property type="nucleotide sequence ID" value="NZ_VFPP01000001.1"/>
</dbReference>
<dbReference type="OrthoDB" id="3805675at2"/>
<organism evidence="1 2">
    <name type="scientific">Saccharothrix saharensis</name>
    <dbReference type="NCBI Taxonomy" id="571190"/>
    <lineage>
        <taxon>Bacteria</taxon>
        <taxon>Bacillati</taxon>
        <taxon>Actinomycetota</taxon>
        <taxon>Actinomycetes</taxon>
        <taxon>Pseudonocardiales</taxon>
        <taxon>Pseudonocardiaceae</taxon>
        <taxon>Saccharothrix</taxon>
    </lineage>
</organism>
<reference evidence="1 2" key="1">
    <citation type="submission" date="2019-06" db="EMBL/GenBank/DDBJ databases">
        <title>Sequencing the genomes of 1000 actinobacteria strains.</title>
        <authorList>
            <person name="Klenk H.-P."/>
        </authorList>
    </citation>
    <scope>NUCLEOTIDE SEQUENCE [LARGE SCALE GENOMIC DNA]</scope>
    <source>
        <strain evidence="1 2">DSM 45456</strain>
    </source>
</reference>
<protein>
    <submittedName>
        <fullName evidence="1">Uncharacterized protein</fullName>
    </submittedName>
</protein>
<evidence type="ECO:0000313" key="2">
    <source>
        <dbReference type="Proteomes" id="UP000316628"/>
    </source>
</evidence>